<organism evidence="3 4">
    <name type="scientific">Mycolicibacterium helvum</name>
    <dbReference type="NCBI Taxonomy" id="1534349"/>
    <lineage>
        <taxon>Bacteria</taxon>
        <taxon>Bacillati</taxon>
        <taxon>Actinomycetota</taxon>
        <taxon>Actinomycetes</taxon>
        <taxon>Mycobacteriales</taxon>
        <taxon>Mycobacteriaceae</taxon>
        <taxon>Mycolicibacterium</taxon>
    </lineage>
</organism>
<protein>
    <submittedName>
        <fullName evidence="3">Uncharacterized protein</fullName>
    </submittedName>
</protein>
<evidence type="ECO:0000256" key="2">
    <source>
        <dbReference type="SAM" id="Phobius"/>
    </source>
</evidence>
<name>A0A7I7T7H8_9MYCO</name>
<feature type="compositionally biased region" description="Low complexity" evidence="1">
    <location>
        <begin position="176"/>
        <end position="190"/>
    </location>
</feature>
<dbReference type="Proteomes" id="UP000467148">
    <property type="component" value="Chromosome"/>
</dbReference>
<feature type="compositionally biased region" description="Polar residues" evidence="1">
    <location>
        <begin position="219"/>
        <end position="230"/>
    </location>
</feature>
<keyword evidence="2" id="KW-0472">Membrane</keyword>
<dbReference type="RefSeq" id="WP_163747774.1">
    <property type="nucleotide sequence ID" value="NZ_AP022596.1"/>
</dbReference>
<reference evidence="3 4" key="1">
    <citation type="journal article" date="2019" name="Emerg. Microbes Infect.">
        <title>Comprehensive subspecies identification of 175 nontuberculous mycobacteria species based on 7547 genomic profiles.</title>
        <authorList>
            <person name="Matsumoto Y."/>
            <person name="Kinjo T."/>
            <person name="Motooka D."/>
            <person name="Nabeya D."/>
            <person name="Jung N."/>
            <person name="Uechi K."/>
            <person name="Horii T."/>
            <person name="Iida T."/>
            <person name="Fujita J."/>
            <person name="Nakamura S."/>
        </authorList>
    </citation>
    <scope>NUCLEOTIDE SEQUENCE [LARGE SCALE GENOMIC DNA]</scope>
    <source>
        <strain evidence="3 4">JCM 30396</strain>
    </source>
</reference>
<keyword evidence="2" id="KW-1133">Transmembrane helix</keyword>
<feature type="transmembrane region" description="Helical" evidence="2">
    <location>
        <begin position="86"/>
        <end position="110"/>
    </location>
</feature>
<feature type="transmembrane region" description="Helical" evidence="2">
    <location>
        <begin position="122"/>
        <end position="147"/>
    </location>
</feature>
<evidence type="ECO:0000313" key="4">
    <source>
        <dbReference type="Proteomes" id="UP000467148"/>
    </source>
</evidence>
<keyword evidence="2" id="KW-0812">Transmembrane</keyword>
<feature type="region of interest" description="Disordered" evidence="1">
    <location>
        <begin position="168"/>
        <end position="230"/>
    </location>
</feature>
<sequence>MNQDSHCQPLFRMVAVVATGVVIAATPVVAPPNPAAELTGARISTQVVQLVALPQALASQRPETTVAASASPLAIGNLFTTAISQVAAGVSAGLFLGFLVGGQIAASVIYRIPVAQSALTPLISVGALVGALVGAPIGAIVGAVFAVERLVQGVFSAVTPAASIRPAAAGGKATATSHRSTQPSSRSSRQIVKPSASTSSKAALPQQRSVPARAGSGSGRVTATNRVARH</sequence>
<feature type="compositionally biased region" description="Polar residues" evidence="1">
    <location>
        <begin position="195"/>
        <end position="209"/>
    </location>
</feature>
<evidence type="ECO:0000313" key="3">
    <source>
        <dbReference type="EMBL" id="BBY64225.1"/>
    </source>
</evidence>
<evidence type="ECO:0000256" key="1">
    <source>
        <dbReference type="SAM" id="MobiDB-lite"/>
    </source>
</evidence>
<dbReference type="KEGG" id="mhev:MHEL_24680"/>
<dbReference type="AlphaFoldDB" id="A0A7I7T7H8"/>
<gene>
    <name evidence="3" type="ORF">MHEL_24680</name>
</gene>
<accession>A0A7I7T7H8</accession>
<keyword evidence="4" id="KW-1185">Reference proteome</keyword>
<proteinExistence type="predicted"/>
<dbReference type="EMBL" id="AP022596">
    <property type="protein sequence ID" value="BBY64225.1"/>
    <property type="molecule type" value="Genomic_DNA"/>
</dbReference>
<feature type="transmembrane region" description="Helical" evidence="2">
    <location>
        <begin position="12"/>
        <end position="30"/>
    </location>
</feature>